<dbReference type="EMBL" id="CAFBNL010000039">
    <property type="protein sequence ID" value="CAB4953231.1"/>
    <property type="molecule type" value="Genomic_DNA"/>
</dbReference>
<accession>A0A6J7KCY2</accession>
<dbReference type="AlphaFoldDB" id="A0A6J7KCY2"/>
<organism evidence="2">
    <name type="scientific">freshwater metagenome</name>
    <dbReference type="NCBI Taxonomy" id="449393"/>
    <lineage>
        <taxon>unclassified sequences</taxon>
        <taxon>metagenomes</taxon>
        <taxon>ecological metagenomes</taxon>
    </lineage>
</organism>
<gene>
    <name evidence="2" type="ORF">UFOPK3789_00823</name>
</gene>
<name>A0A6J7KCY2_9ZZZZ</name>
<reference evidence="2" key="1">
    <citation type="submission" date="2020-05" db="EMBL/GenBank/DDBJ databases">
        <authorList>
            <person name="Chiriac C."/>
            <person name="Salcher M."/>
            <person name="Ghai R."/>
            <person name="Kavagutti S V."/>
        </authorList>
    </citation>
    <scope>NUCLEOTIDE SEQUENCE</scope>
</reference>
<feature type="compositionally biased region" description="Basic and acidic residues" evidence="1">
    <location>
        <begin position="81"/>
        <end position="91"/>
    </location>
</feature>
<feature type="region of interest" description="Disordered" evidence="1">
    <location>
        <begin position="68"/>
        <end position="91"/>
    </location>
</feature>
<evidence type="ECO:0000313" key="2">
    <source>
        <dbReference type="EMBL" id="CAB4953231.1"/>
    </source>
</evidence>
<evidence type="ECO:0000256" key="1">
    <source>
        <dbReference type="SAM" id="MobiDB-lite"/>
    </source>
</evidence>
<proteinExistence type="predicted"/>
<protein>
    <submittedName>
        <fullName evidence="2">Unannotated protein</fullName>
    </submittedName>
</protein>
<sequence length="91" mass="10513">MQGESRLALLLSLGFYAMSRPIRFEENQFVGDKRSQIVYDLDLPSLDKEIIDELMESEKFICFGPDTLNEARNRGYKPHKSIRESQDAENA</sequence>